<gene>
    <name evidence="1" type="ORF">GOP47_0002668</name>
</gene>
<dbReference type="AlphaFoldDB" id="A0A9D4VBD4"/>
<organism evidence="1 2">
    <name type="scientific">Adiantum capillus-veneris</name>
    <name type="common">Maidenhair fern</name>
    <dbReference type="NCBI Taxonomy" id="13818"/>
    <lineage>
        <taxon>Eukaryota</taxon>
        <taxon>Viridiplantae</taxon>
        <taxon>Streptophyta</taxon>
        <taxon>Embryophyta</taxon>
        <taxon>Tracheophyta</taxon>
        <taxon>Polypodiopsida</taxon>
        <taxon>Polypodiidae</taxon>
        <taxon>Polypodiales</taxon>
        <taxon>Pteridineae</taxon>
        <taxon>Pteridaceae</taxon>
        <taxon>Vittarioideae</taxon>
        <taxon>Adiantum</taxon>
    </lineage>
</organism>
<evidence type="ECO:0000313" key="2">
    <source>
        <dbReference type="Proteomes" id="UP000886520"/>
    </source>
</evidence>
<comment type="caution">
    <text evidence="1">The sequence shown here is derived from an EMBL/GenBank/DDBJ whole genome shotgun (WGS) entry which is preliminary data.</text>
</comment>
<reference evidence="1" key="1">
    <citation type="submission" date="2021-01" db="EMBL/GenBank/DDBJ databases">
        <title>Adiantum capillus-veneris genome.</title>
        <authorList>
            <person name="Fang Y."/>
            <person name="Liao Q."/>
        </authorList>
    </citation>
    <scope>NUCLEOTIDE SEQUENCE</scope>
    <source>
        <strain evidence="1">H3</strain>
        <tissue evidence="1">Leaf</tissue>
    </source>
</reference>
<dbReference type="Proteomes" id="UP000886520">
    <property type="component" value="Chromosome 3"/>
</dbReference>
<sequence>MPTLATSSYGHSGRAPAHLHLRDHQLARLSSKRHTRGLYIWLSNEILWYTSNFSCIGEGWSEIGMKSVAHIHDVMGWSKRVAAHLFL</sequence>
<evidence type="ECO:0000313" key="1">
    <source>
        <dbReference type="EMBL" id="KAI5082925.1"/>
    </source>
</evidence>
<accession>A0A9D4VBD4</accession>
<dbReference type="EMBL" id="JABFUD020000002">
    <property type="protein sequence ID" value="KAI5082925.1"/>
    <property type="molecule type" value="Genomic_DNA"/>
</dbReference>
<protein>
    <submittedName>
        <fullName evidence="1">Uncharacterized protein</fullName>
    </submittedName>
</protein>
<proteinExistence type="predicted"/>
<keyword evidence="2" id="KW-1185">Reference proteome</keyword>
<name>A0A9D4VBD4_ADICA</name>